<evidence type="ECO:0000313" key="3">
    <source>
        <dbReference type="EMBL" id="MCF3947573.1"/>
    </source>
</evidence>
<evidence type="ECO:0008006" key="5">
    <source>
        <dbReference type="Google" id="ProtNLM"/>
    </source>
</evidence>
<evidence type="ECO:0000256" key="2">
    <source>
        <dbReference type="SAM" id="Phobius"/>
    </source>
</evidence>
<comment type="caution">
    <text evidence="3">The sequence shown here is derived from an EMBL/GenBank/DDBJ whole genome shotgun (WGS) entry which is preliminary data.</text>
</comment>
<keyword evidence="4" id="KW-1185">Reference proteome</keyword>
<name>A0ABS9DXV2_9PROT</name>
<proteinExistence type="predicted"/>
<protein>
    <recommendedName>
        <fullName evidence="5">Cytochrome c oxidase subunit 2A</fullName>
    </recommendedName>
</protein>
<dbReference type="Proteomes" id="UP001521209">
    <property type="component" value="Unassembled WGS sequence"/>
</dbReference>
<dbReference type="EMBL" id="JAKGBZ010000025">
    <property type="protein sequence ID" value="MCF3947573.1"/>
    <property type="molecule type" value="Genomic_DNA"/>
</dbReference>
<keyword evidence="2" id="KW-0472">Membrane</keyword>
<dbReference type="RefSeq" id="WP_235704823.1">
    <property type="nucleotide sequence ID" value="NZ_JAKGBZ010000025.1"/>
</dbReference>
<feature type="region of interest" description="Disordered" evidence="1">
    <location>
        <begin position="1"/>
        <end position="20"/>
    </location>
</feature>
<keyword evidence="2" id="KW-1133">Transmembrane helix</keyword>
<accession>A0ABS9DXV2</accession>
<evidence type="ECO:0000313" key="4">
    <source>
        <dbReference type="Proteomes" id="UP001521209"/>
    </source>
</evidence>
<evidence type="ECO:0000256" key="1">
    <source>
        <dbReference type="SAM" id="MobiDB-lite"/>
    </source>
</evidence>
<organism evidence="3 4">
    <name type="scientific">Acidiphilium iwatense</name>
    <dbReference type="NCBI Taxonomy" id="768198"/>
    <lineage>
        <taxon>Bacteria</taxon>
        <taxon>Pseudomonadati</taxon>
        <taxon>Pseudomonadota</taxon>
        <taxon>Alphaproteobacteria</taxon>
        <taxon>Acetobacterales</taxon>
        <taxon>Acidocellaceae</taxon>
        <taxon>Acidiphilium</taxon>
    </lineage>
</organism>
<keyword evidence="2" id="KW-0812">Transmembrane</keyword>
<feature type="transmembrane region" description="Helical" evidence="2">
    <location>
        <begin position="24"/>
        <end position="48"/>
    </location>
</feature>
<sequence length="52" mass="5525">MTETQNPAPAPPAPSGDDFKPRGAILIVALVGVTTLIVWFSLFALTVLRYAP</sequence>
<reference evidence="3 4" key="1">
    <citation type="submission" date="2022-01" db="EMBL/GenBank/DDBJ databases">
        <authorList>
            <person name="Won M."/>
            <person name="Kim S.-J."/>
            <person name="Kwon S.-W."/>
        </authorList>
    </citation>
    <scope>NUCLEOTIDE SEQUENCE [LARGE SCALE GENOMIC DNA]</scope>
    <source>
        <strain evidence="3 4">KCTC 23505</strain>
    </source>
</reference>
<gene>
    <name evidence="3" type="ORF">L2A60_12890</name>
</gene>